<keyword evidence="4 5" id="KW-0406">Ion transport</keyword>
<dbReference type="Gene3D" id="1.25.10.10">
    <property type="entry name" value="Leucine-rich Repeat Variant"/>
    <property type="match status" value="1"/>
</dbReference>
<dbReference type="OrthoDB" id="10263554at2759"/>
<comment type="similarity">
    <text evidence="1 5">Belongs to the V-ATPase H subunit family.</text>
</comment>
<evidence type="ECO:0000313" key="7">
    <source>
        <dbReference type="EMBL" id="QDZ25757.1"/>
    </source>
</evidence>
<dbReference type="SUPFAM" id="SSF48371">
    <property type="entry name" value="ARM repeat"/>
    <property type="match status" value="1"/>
</dbReference>
<keyword evidence="3 5" id="KW-0375">Hydrogen ion transport</keyword>
<evidence type="ECO:0000256" key="5">
    <source>
        <dbReference type="PIRNR" id="PIRNR032184"/>
    </source>
</evidence>
<dbReference type="STRING" id="1764295.A0A5B8MYU3"/>
<dbReference type="PIRSF" id="PIRSF032184">
    <property type="entry name" value="ATPase_V1_H"/>
    <property type="match status" value="1"/>
</dbReference>
<evidence type="ECO:0000256" key="4">
    <source>
        <dbReference type="ARBA" id="ARBA00023065"/>
    </source>
</evidence>
<comment type="subunit">
    <text evidence="5">V-ATPase is a heteromultimeric enzyme made up of two complexes: the ATP-hydrolytic V1 complex and the proton translocation V0 complex.</text>
</comment>
<dbReference type="Pfam" id="PF11698">
    <property type="entry name" value="V-ATPase_H_C"/>
    <property type="match status" value="1"/>
</dbReference>
<evidence type="ECO:0000313" key="8">
    <source>
        <dbReference type="Proteomes" id="UP000316726"/>
    </source>
</evidence>
<evidence type="ECO:0000256" key="1">
    <source>
        <dbReference type="ARBA" id="ARBA00008613"/>
    </source>
</evidence>
<accession>A0A5B8MYU3</accession>
<sequence>MGYPTDANFQDFSSLQGEADSLRDAAQEVTEQVLKRQVPWDTYQKADLINDRELQLIKRYDKQERALQKSLLLDEDGMLYVQAFFSLLRSIASEEVVQYVLALLEDMIKEGGSPVVSLLKQATTGQGSGDTCAILLRMLQRPDWFTKEKAAFVLSSLLSFSGVGPGSSSSLGDDPSTSQSLHTFVEWLCNELRTPSNDRSEQTTITCLSLLLKSMEIREIFLKSNGVGCLCAHLAPSHRTQTLYECCLCFWLLSFYSGAVNEMVHLNVPKKLIEVVRQANKEKVLRVALMCIENVLKCLKEAGKGTAEDSDSKYSKLLSKLLENGLNKAIATQRMNSYNDEELLSSMEWLEEKLEQGVKREISSFDKYADEVLSGTLDWTLLHKQEKFWKMNVNNFVAKDCAILKALARILESSTDERSLQVACHDIGQFVSHFPHGRGYLRSLKVKPMVMKLMAHPDPEVQKQALMCTQKLMLSKDSLDLLSLS</sequence>
<keyword evidence="8" id="KW-1185">Reference proteome</keyword>
<dbReference type="InterPro" id="IPR016024">
    <property type="entry name" value="ARM-type_fold"/>
</dbReference>
<evidence type="ECO:0000259" key="6">
    <source>
        <dbReference type="Pfam" id="PF11698"/>
    </source>
</evidence>
<evidence type="ECO:0000256" key="2">
    <source>
        <dbReference type="ARBA" id="ARBA00022448"/>
    </source>
</evidence>
<name>A0A5B8MYU3_9CHLO</name>
<proteinExistence type="inferred from homology"/>
<protein>
    <recommendedName>
        <fullName evidence="5">V-type proton ATPase subunit H</fullName>
    </recommendedName>
</protein>
<dbReference type="Pfam" id="PF03224">
    <property type="entry name" value="V-ATPase_H_N"/>
    <property type="match status" value="1"/>
</dbReference>
<dbReference type="InterPro" id="IPR004908">
    <property type="entry name" value="ATPase_V1-cplx_hsu"/>
</dbReference>
<dbReference type="InterPro" id="IPR011987">
    <property type="entry name" value="ATPase_V1-cplx_hsu_C"/>
</dbReference>
<dbReference type="GO" id="GO:0046961">
    <property type="term" value="F:proton-transporting ATPase activity, rotational mechanism"/>
    <property type="evidence" value="ECO:0007669"/>
    <property type="project" value="UniProtKB-UniRule"/>
</dbReference>
<reference evidence="7 8" key="1">
    <citation type="submission" date="2018-07" db="EMBL/GenBank/DDBJ databases">
        <title>The complete nuclear genome of the prasinophyte Chloropicon primus (CCMP1205).</title>
        <authorList>
            <person name="Pombert J.-F."/>
            <person name="Otis C."/>
            <person name="Turmel M."/>
            <person name="Lemieux C."/>
        </authorList>
    </citation>
    <scope>NUCLEOTIDE SEQUENCE [LARGE SCALE GENOMIC DNA]</scope>
    <source>
        <strain evidence="7 8">CCMP1205</strain>
    </source>
</reference>
<evidence type="ECO:0000256" key="3">
    <source>
        <dbReference type="ARBA" id="ARBA00022781"/>
    </source>
</evidence>
<dbReference type="AlphaFoldDB" id="A0A5B8MYU3"/>
<keyword evidence="2 5" id="KW-0813">Transport</keyword>
<dbReference type="GO" id="GO:0000221">
    <property type="term" value="C:vacuolar proton-transporting V-type ATPase, V1 domain"/>
    <property type="evidence" value="ECO:0007669"/>
    <property type="project" value="UniProtKB-UniRule"/>
</dbReference>
<organism evidence="7 8">
    <name type="scientific">Chloropicon primus</name>
    <dbReference type="NCBI Taxonomy" id="1764295"/>
    <lineage>
        <taxon>Eukaryota</taxon>
        <taxon>Viridiplantae</taxon>
        <taxon>Chlorophyta</taxon>
        <taxon>Chloropicophyceae</taxon>
        <taxon>Chloropicales</taxon>
        <taxon>Chloropicaceae</taxon>
        <taxon>Chloropicon</taxon>
    </lineage>
</organism>
<comment type="function">
    <text evidence="5">Subunit of the V1 complex of vacuolar(H+)-ATPase (V-ATPase), a multisubunit enzyme composed of a peripheral complex (V1) that hydrolyzes ATP and a membrane integral complex (V0) that translocates protons. V-ATPase is responsible for acidifying and maintaining the pH of intracellular compartments.</text>
</comment>
<dbReference type="PANTHER" id="PTHR10698">
    <property type="entry name" value="V-TYPE PROTON ATPASE SUBUNIT H"/>
    <property type="match status" value="1"/>
</dbReference>
<dbReference type="Gene3D" id="1.25.40.150">
    <property type="entry name" value="V-type ATPase, subunit H, C-terminal domain"/>
    <property type="match status" value="1"/>
</dbReference>
<dbReference type="Proteomes" id="UP000316726">
    <property type="component" value="Chromosome 18"/>
</dbReference>
<dbReference type="PANTHER" id="PTHR10698:SF0">
    <property type="entry name" value="V-TYPE PROTON ATPASE SUBUNIT H"/>
    <property type="match status" value="1"/>
</dbReference>
<dbReference type="InterPro" id="IPR011989">
    <property type="entry name" value="ARM-like"/>
</dbReference>
<gene>
    <name evidence="7" type="ORF">A3770_18p82750</name>
</gene>
<dbReference type="InterPro" id="IPR038497">
    <property type="entry name" value="ATPase_V1-cplx_hsu_C_sf"/>
</dbReference>
<feature type="domain" description="ATPase V1 complex subunit H C-terminal" evidence="6">
    <location>
        <begin position="362"/>
        <end position="475"/>
    </location>
</feature>
<dbReference type="EMBL" id="CP031051">
    <property type="protein sequence ID" value="QDZ25757.1"/>
    <property type="molecule type" value="Genomic_DNA"/>
</dbReference>